<feature type="region of interest" description="Disordered" evidence="1">
    <location>
        <begin position="1"/>
        <end position="21"/>
    </location>
</feature>
<dbReference type="AlphaFoldDB" id="A0A812L7R7"/>
<feature type="compositionally biased region" description="Basic and acidic residues" evidence="1">
    <location>
        <begin position="240"/>
        <end position="250"/>
    </location>
</feature>
<gene>
    <name evidence="2" type="primary">pif1</name>
    <name evidence="2" type="ORF">SPIL2461_LOCUS3912</name>
</gene>
<dbReference type="InterPro" id="IPR027417">
    <property type="entry name" value="P-loop_NTPase"/>
</dbReference>
<dbReference type="Proteomes" id="UP000649617">
    <property type="component" value="Unassembled WGS sequence"/>
</dbReference>
<sequence>MGRRSGGSGKGWGKPTPRPVPTECTKLQVVKEWDHLGKKLLKPYADRRGTFLKTNDLAAPKYLEPSNFRDIAADAAVSELVARPTMGLNLFAASCEVGVEALIAAASGQPGTGISDCPETFQSLSNNLATAQIDADVLAAAVKELVKFAQENTDSKLKTLPKLLDSSSRLYSFAARVAQWVVLASKPKAWAKAVPTPPLQHLAVQTWLEDPTNADKLINALTAGITSRFHWGGCHQGKRRLGDSGSDHSHAAKKRKRRSSGSASKASSSSSSTDKKKNKKKQAKRKESKEKKRDKTSESSSHNKKDKKDRKKHKARGRDRSSSLTKNPDKKVQSAQEIWVQYAVELQNGTASDLAVYAKNVDWFLRQFAKLMVSTHERKKMPSQGGQVGESMLTVIAAALKFYERKRRQLLTSASAASFGAACTFGVNDWRRAHTVCEGWGGAACAFAETSAGGKVTHFTPANHAAYSVTMRTSLCRMRAKLPAEVAVDTYHAAFGLDEEVGSVAASLAQYSLIIIIDEVSHLQLTHFEHVCGCGTRPIMSPPYSLRATRCRWAASERGAPGTAPCGNAWSTVYRIKLHEVYRCKDPEFNQVLMELRTCPPGHRHSNVHPARSAYHDLALRALYPSGSPLVLLPADVDSNPDNYSGGQLLENMSALEPLRLPIYKGRRVVFTRNVRKDVDDVNGMDGSVVSFNPSTQGVEVLTVTGFRVMVWPWTDVERGDVTYYPIKAGYVDTIIKLQGAELKHITAFLDRPGVPGAAFTALSRLSYGTDFLIGGVVNADHFRPVDES</sequence>
<comment type="caution">
    <text evidence="2">The sequence shown here is derived from an EMBL/GenBank/DDBJ whole genome shotgun (WGS) entry which is preliminary data.</text>
</comment>
<name>A0A812L7R7_SYMPI</name>
<protein>
    <submittedName>
        <fullName evidence="2">Pif1 protein</fullName>
    </submittedName>
</protein>
<feature type="compositionally biased region" description="Basic residues" evidence="1">
    <location>
        <begin position="304"/>
        <end position="317"/>
    </location>
</feature>
<feature type="compositionally biased region" description="Basic and acidic residues" evidence="1">
    <location>
        <begin position="285"/>
        <end position="303"/>
    </location>
</feature>
<evidence type="ECO:0000256" key="1">
    <source>
        <dbReference type="SAM" id="MobiDB-lite"/>
    </source>
</evidence>
<accession>A0A812L7R7</accession>
<feature type="compositionally biased region" description="Gly residues" evidence="1">
    <location>
        <begin position="1"/>
        <end position="12"/>
    </location>
</feature>
<evidence type="ECO:0000313" key="2">
    <source>
        <dbReference type="EMBL" id="CAE7237286.1"/>
    </source>
</evidence>
<keyword evidence="3" id="KW-1185">Reference proteome</keyword>
<proteinExistence type="predicted"/>
<feature type="compositionally biased region" description="Low complexity" evidence="1">
    <location>
        <begin position="260"/>
        <end position="272"/>
    </location>
</feature>
<organism evidence="2 3">
    <name type="scientific">Symbiodinium pilosum</name>
    <name type="common">Dinoflagellate</name>
    <dbReference type="NCBI Taxonomy" id="2952"/>
    <lineage>
        <taxon>Eukaryota</taxon>
        <taxon>Sar</taxon>
        <taxon>Alveolata</taxon>
        <taxon>Dinophyceae</taxon>
        <taxon>Suessiales</taxon>
        <taxon>Symbiodiniaceae</taxon>
        <taxon>Symbiodinium</taxon>
    </lineage>
</organism>
<dbReference type="EMBL" id="CAJNIZ010004922">
    <property type="protein sequence ID" value="CAE7237286.1"/>
    <property type="molecule type" value="Genomic_DNA"/>
</dbReference>
<dbReference type="OrthoDB" id="416437at2759"/>
<dbReference type="SUPFAM" id="SSF52540">
    <property type="entry name" value="P-loop containing nucleoside triphosphate hydrolases"/>
    <property type="match status" value="1"/>
</dbReference>
<feature type="region of interest" description="Disordered" evidence="1">
    <location>
        <begin position="238"/>
        <end position="332"/>
    </location>
</feature>
<evidence type="ECO:0000313" key="3">
    <source>
        <dbReference type="Proteomes" id="UP000649617"/>
    </source>
</evidence>
<reference evidence="2" key="1">
    <citation type="submission" date="2021-02" db="EMBL/GenBank/DDBJ databases">
        <authorList>
            <person name="Dougan E. K."/>
            <person name="Rhodes N."/>
            <person name="Thang M."/>
            <person name="Chan C."/>
        </authorList>
    </citation>
    <scope>NUCLEOTIDE SEQUENCE</scope>
</reference>